<name>A0A1G2LSL6_9BACT</name>
<comment type="caution">
    <text evidence="1">The sequence shown here is derived from an EMBL/GenBank/DDBJ whole genome shotgun (WGS) entry which is preliminary data.</text>
</comment>
<evidence type="ECO:0000313" key="1">
    <source>
        <dbReference type="EMBL" id="OHA14597.1"/>
    </source>
</evidence>
<reference evidence="1 2" key="1">
    <citation type="journal article" date="2016" name="Nat. Commun.">
        <title>Thousands of microbial genomes shed light on interconnected biogeochemical processes in an aquifer system.</title>
        <authorList>
            <person name="Anantharaman K."/>
            <person name="Brown C.T."/>
            <person name="Hug L.A."/>
            <person name="Sharon I."/>
            <person name="Castelle C.J."/>
            <person name="Probst A.J."/>
            <person name="Thomas B.C."/>
            <person name="Singh A."/>
            <person name="Wilkins M.J."/>
            <person name="Karaoz U."/>
            <person name="Brodie E.L."/>
            <person name="Williams K.H."/>
            <person name="Hubbard S.S."/>
            <person name="Banfield J.F."/>
        </authorList>
    </citation>
    <scope>NUCLEOTIDE SEQUENCE [LARGE SCALE GENOMIC DNA]</scope>
</reference>
<accession>A0A1G2LSL6</accession>
<evidence type="ECO:0000313" key="2">
    <source>
        <dbReference type="Proteomes" id="UP000177171"/>
    </source>
</evidence>
<sequence length="122" mass="14238">MIKFLYHDGIHKEIAALERRFRTIRGGLSAFERLCEVQFNPTNPRQVIAPAKLHRVTQNGLWTLWKIELVIPNSGLRPNQWPRMWFVVKGAIIAFLCMSSHVDNYNDEDMDRLALSRVSDLF</sequence>
<organism evidence="1 2">
    <name type="scientific">Candidatus Sungbacteria bacterium RIFCSPLOWO2_12_FULL_41_11</name>
    <dbReference type="NCBI Taxonomy" id="1802286"/>
    <lineage>
        <taxon>Bacteria</taxon>
        <taxon>Candidatus Sungiibacteriota</taxon>
    </lineage>
</organism>
<dbReference type="EMBL" id="MHQY01000005">
    <property type="protein sequence ID" value="OHA14597.1"/>
    <property type="molecule type" value="Genomic_DNA"/>
</dbReference>
<dbReference type="AlphaFoldDB" id="A0A1G2LSL6"/>
<proteinExistence type="predicted"/>
<protein>
    <submittedName>
        <fullName evidence="1">Uncharacterized protein</fullName>
    </submittedName>
</protein>
<dbReference type="Proteomes" id="UP000177171">
    <property type="component" value="Unassembled WGS sequence"/>
</dbReference>
<gene>
    <name evidence="1" type="ORF">A3G49_05390</name>
</gene>